<comment type="caution">
    <text evidence="2">The sequence shown here is derived from an EMBL/GenBank/DDBJ whole genome shotgun (WGS) entry which is preliminary data.</text>
</comment>
<keyword evidence="1" id="KW-1133">Transmembrane helix</keyword>
<evidence type="ECO:0000313" key="2">
    <source>
        <dbReference type="EMBL" id="KGX87239.1"/>
    </source>
</evidence>
<evidence type="ECO:0000256" key="1">
    <source>
        <dbReference type="SAM" id="Phobius"/>
    </source>
</evidence>
<protein>
    <recommendedName>
        <fullName evidence="4">DUF2140 family protein</fullName>
    </recommendedName>
</protein>
<reference evidence="2 3" key="1">
    <citation type="submission" date="2013-08" db="EMBL/GenBank/DDBJ databases">
        <authorList>
            <person name="Huang J."/>
            <person name="Wang G."/>
        </authorList>
    </citation>
    <scope>NUCLEOTIDE SEQUENCE [LARGE SCALE GENOMIC DNA]</scope>
    <source>
        <strain evidence="2 3">JSM 072002</strain>
    </source>
</reference>
<keyword evidence="1" id="KW-0472">Membrane</keyword>
<name>A0A0A5G5A8_9BACI</name>
<evidence type="ECO:0008006" key="4">
    <source>
        <dbReference type="Google" id="ProtNLM"/>
    </source>
</evidence>
<organism evidence="2 3">
    <name type="scientific">Pontibacillus litoralis JSM 072002</name>
    <dbReference type="NCBI Taxonomy" id="1385512"/>
    <lineage>
        <taxon>Bacteria</taxon>
        <taxon>Bacillati</taxon>
        <taxon>Bacillota</taxon>
        <taxon>Bacilli</taxon>
        <taxon>Bacillales</taxon>
        <taxon>Bacillaceae</taxon>
        <taxon>Pontibacillus</taxon>
    </lineage>
</organism>
<dbReference type="Pfam" id="PF09911">
    <property type="entry name" value="DUF2140"/>
    <property type="match status" value="1"/>
</dbReference>
<evidence type="ECO:0000313" key="3">
    <source>
        <dbReference type="Proteomes" id="UP000030401"/>
    </source>
</evidence>
<gene>
    <name evidence="2" type="ORF">N784_16535</name>
</gene>
<dbReference type="EMBL" id="AVPG01000008">
    <property type="protein sequence ID" value="KGX87239.1"/>
    <property type="molecule type" value="Genomic_DNA"/>
</dbReference>
<dbReference type="InterPro" id="IPR018672">
    <property type="entry name" value="DUF2140"/>
</dbReference>
<accession>A0A0A5G5A8</accession>
<dbReference type="AlphaFoldDB" id="A0A0A5G5A8"/>
<keyword evidence="1" id="KW-0812">Transmembrane</keyword>
<proteinExistence type="predicted"/>
<dbReference type="OrthoDB" id="2412610at2"/>
<dbReference type="STRING" id="1385512.N784_16535"/>
<keyword evidence="3" id="KW-1185">Reference proteome</keyword>
<dbReference type="RefSeq" id="WP_052127188.1">
    <property type="nucleotide sequence ID" value="NZ_AVPG01000008.1"/>
</dbReference>
<feature type="transmembrane region" description="Helical" evidence="1">
    <location>
        <begin position="13"/>
        <end position="35"/>
    </location>
</feature>
<dbReference type="eggNOG" id="COG4698">
    <property type="taxonomic scope" value="Bacteria"/>
</dbReference>
<dbReference type="Proteomes" id="UP000030401">
    <property type="component" value="Unassembled WGS sequence"/>
</dbReference>
<sequence>MFKAIHLQNKWKILFWLLATCNIGILILLFILLYVPSSKTVIPKQAPIKEEQAEFIVMSTTDNINSIIQSYLNDLADEQPLEYSVKLKEAVELKGTIEAFDKKIPLTMKFNPIVQYNGDLILQPQSITLGRLKLPNKKVLDYIKDHYPMPHWVMVNPTDENIYVAITQIETKNDVNIKAETFHLQNEQIAFKVTIPHEALGIGEAPWLKKLFQSSRGKS</sequence>